<feature type="binding site" evidence="7">
    <location>
        <position position="158"/>
    </location>
    <ligand>
        <name>ATP</name>
        <dbReference type="ChEBI" id="CHEBI:30616"/>
    </ligand>
</feature>
<evidence type="ECO:0000256" key="5">
    <source>
        <dbReference type="ARBA" id="ARBA00022840"/>
    </source>
</evidence>
<dbReference type="GO" id="GO:0000287">
    <property type="term" value="F:magnesium ion binding"/>
    <property type="evidence" value="ECO:0007669"/>
    <property type="project" value="UniProtKB-UniRule"/>
</dbReference>
<dbReference type="Proteomes" id="UP000244193">
    <property type="component" value="Chromosome"/>
</dbReference>
<feature type="binding site" evidence="7">
    <location>
        <position position="15"/>
    </location>
    <ligand>
        <name>Mg(2+)</name>
        <dbReference type="ChEBI" id="CHEBI:18420"/>
    </ligand>
</feature>
<keyword evidence="7" id="KW-0460">Magnesium</keyword>
<keyword evidence="7" id="KW-0479">Metal-binding</keyword>
<dbReference type="GO" id="GO:0009423">
    <property type="term" value="P:chorismate biosynthetic process"/>
    <property type="evidence" value="ECO:0007669"/>
    <property type="project" value="UniProtKB-UniRule"/>
</dbReference>
<comment type="function">
    <text evidence="7">Catalyzes the specific phosphorylation of the 3-hydroxyl group of shikimic acid using ATP as a cosubstrate.</text>
</comment>
<name>A0A2S0RDA9_9FLAO</name>
<accession>A0A2S0RDA9</accession>
<dbReference type="UniPathway" id="UPA00053">
    <property type="reaction ID" value="UER00088"/>
</dbReference>
<protein>
    <recommendedName>
        <fullName evidence="7">Shikimate kinase</fullName>
        <shortName evidence="7">SK</shortName>
        <ecNumber evidence="7">2.7.1.71</ecNumber>
    </recommendedName>
</protein>
<dbReference type="GO" id="GO:0009073">
    <property type="term" value="P:aromatic amino acid family biosynthetic process"/>
    <property type="evidence" value="ECO:0007669"/>
    <property type="project" value="UniProtKB-KW"/>
</dbReference>
<dbReference type="EMBL" id="CP028811">
    <property type="protein sequence ID" value="AWA29927.1"/>
    <property type="molecule type" value="Genomic_DNA"/>
</dbReference>
<keyword evidence="6 7" id="KW-0057">Aromatic amino acid biosynthesis</keyword>
<feature type="binding site" evidence="7">
    <location>
        <position position="80"/>
    </location>
    <ligand>
        <name>substrate</name>
    </ligand>
</feature>
<dbReference type="AlphaFoldDB" id="A0A2S0RDA9"/>
<dbReference type="EC" id="2.7.1.71" evidence="7"/>
<evidence type="ECO:0000313" key="9">
    <source>
        <dbReference type="Proteomes" id="UP000244193"/>
    </source>
</evidence>
<feature type="binding site" evidence="7">
    <location>
        <position position="120"/>
    </location>
    <ligand>
        <name>ATP</name>
        <dbReference type="ChEBI" id="CHEBI:30616"/>
    </ligand>
</feature>
<keyword evidence="4 7" id="KW-0418">Kinase</keyword>
<reference evidence="8 9" key="1">
    <citation type="submission" date="2018-04" db="EMBL/GenBank/DDBJ databases">
        <title>Genome sequencing of Flavobacterium sp. HYN0048.</title>
        <authorList>
            <person name="Yi H."/>
            <person name="Baek C."/>
        </authorList>
    </citation>
    <scope>NUCLEOTIDE SEQUENCE [LARGE SCALE GENOMIC DNA]</scope>
    <source>
        <strain evidence="8 9">HYN0048</strain>
    </source>
</reference>
<evidence type="ECO:0000256" key="4">
    <source>
        <dbReference type="ARBA" id="ARBA00022777"/>
    </source>
</evidence>
<keyword evidence="3 7" id="KW-0547">Nucleotide-binding</keyword>
<feature type="binding site" evidence="7">
    <location>
        <position position="57"/>
    </location>
    <ligand>
        <name>substrate</name>
    </ligand>
</feature>
<evidence type="ECO:0000256" key="1">
    <source>
        <dbReference type="ARBA" id="ARBA00022605"/>
    </source>
</evidence>
<feature type="binding site" evidence="7">
    <location>
        <position position="33"/>
    </location>
    <ligand>
        <name>substrate</name>
    </ligand>
</feature>
<keyword evidence="7" id="KW-0963">Cytoplasm</keyword>
<comment type="cofactor">
    <cofactor evidence="7">
        <name>Mg(2+)</name>
        <dbReference type="ChEBI" id="CHEBI:18420"/>
    </cofactor>
    <text evidence="7">Binds 1 Mg(2+) ion per subunit.</text>
</comment>
<dbReference type="InterPro" id="IPR027417">
    <property type="entry name" value="P-loop_NTPase"/>
</dbReference>
<evidence type="ECO:0000256" key="6">
    <source>
        <dbReference type="ARBA" id="ARBA00023141"/>
    </source>
</evidence>
<comment type="subunit">
    <text evidence="7">Monomer.</text>
</comment>
<evidence type="ECO:0000256" key="3">
    <source>
        <dbReference type="ARBA" id="ARBA00022741"/>
    </source>
</evidence>
<gene>
    <name evidence="7" type="primary">aroK</name>
    <name evidence="8" type="ORF">HYN48_07445</name>
</gene>
<dbReference type="RefSeq" id="WP_108370511.1">
    <property type="nucleotide sequence ID" value="NZ_CP028811.1"/>
</dbReference>
<keyword evidence="2 7" id="KW-0808">Transferase</keyword>
<comment type="pathway">
    <text evidence="7">Metabolic intermediate biosynthesis; chorismate biosynthesis; chorismate from D-erythrose 4-phosphate and phosphoenolpyruvate: step 5/7.</text>
</comment>
<dbReference type="InterPro" id="IPR031322">
    <property type="entry name" value="Shikimate/glucono_kinase"/>
</dbReference>
<sequence>MGKIILLGYMGSGKTTVGKILSQKTGMPAFDLDQVIEECTQTSITAIFENKGEIYFRKAEHKALDMQLQKPEDFILSLGGGTPCYANNMELLKRQEVVSIYLKTNVGTLLERLRPEMMKRPLMAAVPVSERADYIAAHLFERSYFYNQADIKVNTDQRTPDQVASEILELLA</sequence>
<evidence type="ECO:0000256" key="2">
    <source>
        <dbReference type="ARBA" id="ARBA00022679"/>
    </source>
</evidence>
<feature type="binding site" evidence="7">
    <location>
        <begin position="11"/>
        <end position="16"/>
    </location>
    <ligand>
        <name>ATP</name>
        <dbReference type="ChEBI" id="CHEBI:30616"/>
    </ligand>
</feature>
<dbReference type="PRINTS" id="PR01100">
    <property type="entry name" value="SHIKIMTKNASE"/>
</dbReference>
<dbReference type="PANTHER" id="PTHR21087:SF16">
    <property type="entry name" value="SHIKIMATE KINASE 1, CHLOROPLASTIC"/>
    <property type="match status" value="1"/>
</dbReference>
<dbReference type="GO" id="GO:0005829">
    <property type="term" value="C:cytosol"/>
    <property type="evidence" value="ECO:0007669"/>
    <property type="project" value="TreeGrafter"/>
</dbReference>
<dbReference type="Pfam" id="PF01202">
    <property type="entry name" value="SKI"/>
    <property type="match status" value="1"/>
</dbReference>
<dbReference type="InterPro" id="IPR000623">
    <property type="entry name" value="Shikimate_kinase/TSH1"/>
</dbReference>
<dbReference type="CDD" id="cd00464">
    <property type="entry name" value="SK"/>
    <property type="match status" value="1"/>
</dbReference>
<proteinExistence type="inferred from homology"/>
<evidence type="ECO:0000256" key="7">
    <source>
        <dbReference type="HAMAP-Rule" id="MF_00109"/>
    </source>
</evidence>
<organism evidence="8 9">
    <name type="scientific">Flavobacterium magnum</name>
    <dbReference type="NCBI Taxonomy" id="2162713"/>
    <lineage>
        <taxon>Bacteria</taxon>
        <taxon>Pseudomonadati</taxon>
        <taxon>Bacteroidota</taxon>
        <taxon>Flavobacteriia</taxon>
        <taxon>Flavobacteriales</taxon>
        <taxon>Flavobacteriaceae</taxon>
        <taxon>Flavobacterium</taxon>
    </lineage>
</organism>
<dbReference type="GO" id="GO:0004765">
    <property type="term" value="F:shikimate kinase activity"/>
    <property type="evidence" value="ECO:0007669"/>
    <property type="project" value="UniProtKB-UniRule"/>
</dbReference>
<dbReference type="OrthoDB" id="9800332at2"/>
<keyword evidence="5 7" id="KW-0067">ATP-binding</keyword>
<dbReference type="KEGG" id="fmg:HYN48_07445"/>
<dbReference type="PANTHER" id="PTHR21087">
    <property type="entry name" value="SHIKIMATE KINASE"/>
    <property type="match status" value="1"/>
</dbReference>
<dbReference type="GO" id="GO:0008652">
    <property type="term" value="P:amino acid biosynthetic process"/>
    <property type="evidence" value="ECO:0007669"/>
    <property type="project" value="UniProtKB-KW"/>
</dbReference>
<keyword evidence="9" id="KW-1185">Reference proteome</keyword>
<dbReference type="SUPFAM" id="SSF52540">
    <property type="entry name" value="P-loop containing nucleoside triphosphate hydrolases"/>
    <property type="match status" value="1"/>
</dbReference>
<dbReference type="Gene3D" id="3.40.50.300">
    <property type="entry name" value="P-loop containing nucleotide triphosphate hydrolases"/>
    <property type="match status" value="1"/>
</dbReference>
<feature type="binding site" evidence="7">
    <location>
        <position position="142"/>
    </location>
    <ligand>
        <name>substrate</name>
    </ligand>
</feature>
<evidence type="ECO:0000313" key="8">
    <source>
        <dbReference type="EMBL" id="AWA29927.1"/>
    </source>
</evidence>
<dbReference type="HAMAP" id="MF_00109">
    <property type="entry name" value="Shikimate_kinase"/>
    <property type="match status" value="1"/>
</dbReference>
<keyword evidence="1 7" id="KW-0028">Amino-acid biosynthesis</keyword>
<comment type="catalytic activity">
    <reaction evidence="7">
        <text>shikimate + ATP = 3-phosphoshikimate + ADP + H(+)</text>
        <dbReference type="Rhea" id="RHEA:13121"/>
        <dbReference type="ChEBI" id="CHEBI:15378"/>
        <dbReference type="ChEBI" id="CHEBI:30616"/>
        <dbReference type="ChEBI" id="CHEBI:36208"/>
        <dbReference type="ChEBI" id="CHEBI:145989"/>
        <dbReference type="ChEBI" id="CHEBI:456216"/>
        <dbReference type="EC" id="2.7.1.71"/>
    </reaction>
</comment>
<comment type="subcellular location">
    <subcellularLocation>
        <location evidence="7">Cytoplasm</location>
    </subcellularLocation>
</comment>
<comment type="similarity">
    <text evidence="7">Belongs to the shikimate kinase family.</text>
</comment>
<dbReference type="GO" id="GO:0005524">
    <property type="term" value="F:ATP binding"/>
    <property type="evidence" value="ECO:0007669"/>
    <property type="project" value="UniProtKB-UniRule"/>
</dbReference>